<sequence length="66" mass="7089">MVVDFPGAVGAEVAEHLARLHMQVETGQASTDDTPGPVPGHIGLGELGELDRRSHVIDIIRVFKVF</sequence>
<gene>
    <name evidence="1" type="ORF">GCM10009727_13450</name>
</gene>
<protein>
    <submittedName>
        <fullName evidence="1">Uncharacterized protein</fullName>
    </submittedName>
</protein>
<dbReference type="EMBL" id="BAAAMR010000007">
    <property type="protein sequence ID" value="GAA2125250.1"/>
    <property type="molecule type" value="Genomic_DNA"/>
</dbReference>
<evidence type="ECO:0000313" key="1">
    <source>
        <dbReference type="EMBL" id="GAA2125250.1"/>
    </source>
</evidence>
<keyword evidence="2" id="KW-1185">Reference proteome</keyword>
<comment type="caution">
    <text evidence="1">The sequence shown here is derived from an EMBL/GenBank/DDBJ whole genome shotgun (WGS) entry which is preliminary data.</text>
</comment>
<organism evidence="1 2">
    <name type="scientific">Actinomadura napierensis</name>
    <dbReference type="NCBI Taxonomy" id="267854"/>
    <lineage>
        <taxon>Bacteria</taxon>
        <taxon>Bacillati</taxon>
        <taxon>Actinomycetota</taxon>
        <taxon>Actinomycetes</taxon>
        <taxon>Streptosporangiales</taxon>
        <taxon>Thermomonosporaceae</taxon>
        <taxon>Actinomadura</taxon>
    </lineage>
</organism>
<reference evidence="2" key="1">
    <citation type="journal article" date="2019" name="Int. J. Syst. Evol. Microbiol.">
        <title>The Global Catalogue of Microorganisms (GCM) 10K type strain sequencing project: providing services to taxonomists for standard genome sequencing and annotation.</title>
        <authorList>
            <consortium name="The Broad Institute Genomics Platform"/>
            <consortium name="The Broad Institute Genome Sequencing Center for Infectious Disease"/>
            <person name="Wu L."/>
            <person name="Ma J."/>
        </authorList>
    </citation>
    <scope>NUCLEOTIDE SEQUENCE [LARGE SCALE GENOMIC DNA]</scope>
    <source>
        <strain evidence="2">JCM 13850</strain>
    </source>
</reference>
<proteinExistence type="predicted"/>
<accession>A0ABP5K520</accession>
<evidence type="ECO:0000313" key="2">
    <source>
        <dbReference type="Proteomes" id="UP001501020"/>
    </source>
</evidence>
<name>A0ABP5K520_9ACTN</name>
<dbReference type="Proteomes" id="UP001501020">
    <property type="component" value="Unassembled WGS sequence"/>
</dbReference>